<name>A0ABV8PZ90_9BACT</name>
<evidence type="ECO:0000313" key="2">
    <source>
        <dbReference type="EMBL" id="MFC4232135.1"/>
    </source>
</evidence>
<organism evidence="2 3">
    <name type="scientific">Parasediminibacterium paludis</name>
    <dbReference type="NCBI Taxonomy" id="908966"/>
    <lineage>
        <taxon>Bacteria</taxon>
        <taxon>Pseudomonadati</taxon>
        <taxon>Bacteroidota</taxon>
        <taxon>Chitinophagia</taxon>
        <taxon>Chitinophagales</taxon>
        <taxon>Chitinophagaceae</taxon>
        <taxon>Parasediminibacterium</taxon>
    </lineage>
</organism>
<sequence length="52" mass="5512">MNVVTNKWVNLVIGSVAIAGSILLALVIKEAIDKHKKKTTTITDPTAVAPVK</sequence>
<keyword evidence="1" id="KW-0812">Transmembrane</keyword>
<keyword evidence="1" id="KW-0472">Membrane</keyword>
<proteinExistence type="predicted"/>
<feature type="transmembrane region" description="Helical" evidence="1">
    <location>
        <begin position="12"/>
        <end position="28"/>
    </location>
</feature>
<gene>
    <name evidence="2" type="ORF">ACFOW1_09550</name>
</gene>
<evidence type="ECO:0000313" key="3">
    <source>
        <dbReference type="Proteomes" id="UP001595906"/>
    </source>
</evidence>
<keyword evidence="1" id="KW-1133">Transmembrane helix</keyword>
<dbReference type="Proteomes" id="UP001595906">
    <property type="component" value="Unassembled WGS sequence"/>
</dbReference>
<dbReference type="EMBL" id="JBHSDC010000018">
    <property type="protein sequence ID" value="MFC4232135.1"/>
    <property type="molecule type" value="Genomic_DNA"/>
</dbReference>
<comment type="caution">
    <text evidence="2">The sequence shown here is derived from an EMBL/GenBank/DDBJ whole genome shotgun (WGS) entry which is preliminary data.</text>
</comment>
<protein>
    <submittedName>
        <fullName evidence="2">Uncharacterized protein</fullName>
    </submittedName>
</protein>
<reference evidence="3" key="1">
    <citation type="journal article" date="2019" name="Int. J. Syst. Evol. Microbiol.">
        <title>The Global Catalogue of Microorganisms (GCM) 10K type strain sequencing project: providing services to taxonomists for standard genome sequencing and annotation.</title>
        <authorList>
            <consortium name="The Broad Institute Genomics Platform"/>
            <consortium name="The Broad Institute Genome Sequencing Center for Infectious Disease"/>
            <person name="Wu L."/>
            <person name="Ma J."/>
        </authorList>
    </citation>
    <scope>NUCLEOTIDE SEQUENCE [LARGE SCALE GENOMIC DNA]</scope>
    <source>
        <strain evidence="3">CECT 8010</strain>
    </source>
</reference>
<evidence type="ECO:0000256" key="1">
    <source>
        <dbReference type="SAM" id="Phobius"/>
    </source>
</evidence>
<keyword evidence="3" id="KW-1185">Reference proteome</keyword>
<accession>A0ABV8PZ90</accession>
<dbReference type="RefSeq" id="WP_379013874.1">
    <property type="nucleotide sequence ID" value="NZ_JBHSDC010000018.1"/>
</dbReference>